<dbReference type="Gene3D" id="3.40.50.1820">
    <property type="entry name" value="alpha/beta hydrolase"/>
    <property type="match status" value="1"/>
</dbReference>
<dbReference type="GO" id="GO:0004301">
    <property type="term" value="F:epoxide hydrolase activity"/>
    <property type="evidence" value="ECO:0007669"/>
    <property type="project" value="TreeGrafter"/>
</dbReference>
<dbReference type="Proteomes" id="UP000054279">
    <property type="component" value="Unassembled WGS sequence"/>
</dbReference>
<evidence type="ECO:0000256" key="1">
    <source>
        <dbReference type="ARBA" id="ARBA00010088"/>
    </source>
</evidence>
<dbReference type="PIRSF" id="PIRSF001112">
    <property type="entry name" value="Epoxide_hydrolase"/>
    <property type="match status" value="1"/>
</dbReference>
<keyword evidence="7" id="KW-1185">Reference proteome</keyword>
<dbReference type="AlphaFoldDB" id="A0A0C9UUQ4"/>
<feature type="active site" description="Proton acceptor" evidence="4">
    <location>
        <position position="383"/>
    </location>
</feature>
<dbReference type="OrthoDB" id="7130006at2759"/>
<keyword evidence="3" id="KW-0378">Hydrolase</keyword>
<organism evidence="6 7">
    <name type="scientific">Sphaerobolus stellatus (strain SS14)</name>
    <dbReference type="NCBI Taxonomy" id="990650"/>
    <lineage>
        <taxon>Eukaryota</taxon>
        <taxon>Fungi</taxon>
        <taxon>Dikarya</taxon>
        <taxon>Basidiomycota</taxon>
        <taxon>Agaricomycotina</taxon>
        <taxon>Agaricomycetes</taxon>
        <taxon>Phallomycetidae</taxon>
        <taxon>Geastrales</taxon>
        <taxon>Sphaerobolaceae</taxon>
        <taxon>Sphaerobolus</taxon>
    </lineage>
</organism>
<dbReference type="InterPro" id="IPR016292">
    <property type="entry name" value="Epoxide_hydrolase"/>
</dbReference>
<dbReference type="PRINTS" id="PR00412">
    <property type="entry name" value="EPOXHYDRLASE"/>
</dbReference>
<dbReference type="PANTHER" id="PTHR21661:SF35">
    <property type="entry name" value="EPOXIDE HYDROLASE"/>
    <property type="match status" value="1"/>
</dbReference>
<protein>
    <recommendedName>
        <fullName evidence="5">Epoxide hydrolase N-terminal domain-containing protein</fullName>
    </recommendedName>
</protein>
<dbReference type="InterPro" id="IPR010497">
    <property type="entry name" value="Epoxide_hydro_N"/>
</dbReference>
<evidence type="ECO:0000313" key="7">
    <source>
        <dbReference type="Proteomes" id="UP000054279"/>
    </source>
</evidence>
<accession>A0A0C9UUQ4</accession>
<dbReference type="InterPro" id="IPR029058">
    <property type="entry name" value="AB_hydrolase_fold"/>
</dbReference>
<evidence type="ECO:0000313" key="6">
    <source>
        <dbReference type="EMBL" id="KIJ29056.1"/>
    </source>
</evidence>
<reference evidence="6 7" key="1">
    <citation type="submission" date="2014-06" db="EMBL/GenBank/DDBJ databases">
        <title>Evolutionary Origins and Diversification of the Mycorrhizal Mutualists.</title>
        <authorList>
            <consortium name="DOE Joint Genome Institute"/>
            <consortium name="Mycorrhizal Genomics Consortium"/>
            <person name="Kohler A."/>
            <person name="Kuo A."/>
            <person name="Nagy L.G."/>
            <person name="Floudas D."/>
            <person name="Copeland A."/>
            <person name="Barry K.W."/>
            <person name="Cichocki N."/>
            <person name="Veneault-Fourrey C."/>
            <person name="LaButti K."/>
            <person name="Lindquist E.A."/>
            <person name="Lipzen A."/>
            <person name="Lundell T."/>
            <person name="Morin E."/>
            <person name="Murat C."/>
            <person name="Riley R."/>
            <person name="Ohm R."/>
            <person name="Sun H."/>
            <person name="Tunlid A."/>
            <person name="Henrissat B."/>
            <person name="Grigoriev I.V."/>
            <person name="Hibbett D.S."/>
            <person name="Martin F."/>
        </authorList>
    </citation>
    <scope>NUCLEOTIDE SEQUENCE [LARGE SCALE GENOMIC DNA]</scope>
    <source>
        <strain evidence="6 7">SS14</strain>
    </source>
</reference>
<keyword evidence="2" id="KW-0058">Aromatic hydrocarbons catabolism</keyword>
<dbReference type="PANTHER" id="PTHR21661">
    <property type="entry name" value="EPOXIDE HYDROLASE 1-RELATED"/>
    <property type="match status" value="1"/>
</dbReference>
<evidence type="ECO:0000259" key="5">
    <source>
        <dbReference type="Pfam" id="PF06441"/>
    </source>
</evidence>
<comment type="similarity">
    <text evidence="1">Belongs to the peptidase S33 family.</text>
</comment>
<dbReference type="HOGENOM" id="CLU_019414_0_2_1"/>
<evidence type="ECO:0000256" key="2">
    <source>
        <dbReference type="ARBA" id="ARBA00022797"/>
    </source>
</evidence>
<evidence type="ECO:0000256" key="3">
    <source>
        <dbReference type="ARBA" id="ARBA00022801"/>
    </source>
</evidence>
<feature type="active site" description="Nucleophile" evidence="4">
    <location>
        <position position="184"/>
    </location>
</feature>
<dbReference type="GO" id="GO:0097176">
    <property type="term" value="P:epoxide metabolic process"/>
    <property type="evidence" value="ECO:0007669"/>
    <property type="project" value="TreeGrafter"/>
</dbReference>
<feature type="active site" description="Proton donor" evidence="4">
    <location>
        <position position="325"/>
    </location>
</feature>
<sequence>MDISPFTISVSQDVLTDLKTRLGMARIPINVDLPSEDEWEYGTPTGRVKELVDYWKTTFNWRKMETTINVTLPQFTTLIDAGPLHGELKIHFVHRRSSNPTAVPLLFVHGWPGNFLEVSKIIDPLVNPTDSKDHSFHIVAPSLPGYVFSQGSRHPGLGLRTTADMFDKLMKKLGYSRYIAQGGDWGAMIIKAMALRHPDSCCGTHTNIVMAAPSFRRDPIKLIRGALSLLGLPGGYSREEADGLKDATRKQTPFDDSMGYMRIQSTKPQTLAYGLTDSPVGLLAWIYEKLHGWSDDYQWTPDEVLTWVMLYWISDSGPVGSLRYYKESQLAKADGEFIEVISSVCEVPIGVSAFPKELYKFPATWAGTAQPLKYYKPHSVGGHFAAYEQPNLLVEDIRRFTEIVISENDRVFGGSDRLERR</sequence>
<name>A0A0C9UUQ4_SPHS4</name>
<dbReference type="InterPro" id="IPR000639">
    <property type="entry name" value="Epox_hydrolase-like"/>
</dbReference>
<gene>
    <name evidence="6" type="ORF">M422DRAFT_784416</name>
</gene>
<feature type="domain" description="Epoxide hydrolase N-terminal" evidence="5">
    <location>
        <begin position="3"/>
        <end position="118"/>
    </location>
</feature>
<dbReference type="SUPFAM" id="SSF53474">
    <property type="entry name" value="alpha/beta-Hydrolases"/>
    <property type="match status" value="1"/>
</dbReference>
<proteinExistence type="inferred from homology"/>
<dbReference type="EMBL" id="KN837291">
    <property type="protein sequence ID" value="KIJ29056.1"/>
    <property type="molecule type" value="Genomic_DNA"/>
</dbReference>
<evidence type="ECO:0000256" key="4">
    <source>
        <dbReference type="PIRSR" id="PIRSR001112-1"/>
    </source>
</evidence>
<dbReference type="Pfam" id="PF06441">
    <property type="entry name" value="EHN"/>
    <property type="match status" value="1"/>
</dbReference>